<protein>
    <submittedName>
        <fullName evidence="2">Uncharacterized protein</fullName>
    </submittedName>
</protein>
<evidence type="ECO:0000313" key="2">
    <source>
        <dbReference type="Ensembl" id="ENSORLP00000030427.1"/>
    </source>
</evidence>
<reference evidence="2" key="3">
    <citation type="submission" date="2025-09" db="UniProtKB">
        <authorList>
            <consortium name="Ensembl"/>
        </authorList>
    </citation>
    <scope>IDENTIFICATION</scope>
    <source>
        <strain evidence="2">Hd-rR</strain>
    </source>
</reference>
<organism evidence="2 3">
    <name type="scientific">Oryzias latipes</name>
    <name type="common">Japanese rice fish</name>
    <name type="synonym">Japanese killifish</name>
    <dbReference type="NCBI Taxonomy" id="8090"/>
    <lineage>
        <taxon>Eukaryota</taxon>
        <taxon>Metazoa</taxon>
        <taxon>Chordata</taxon>
        <taxon>Craniata</taxon>
        <taxon>Vertebrata</taxon>
        <taxon>Euteleostomi</taxon>
        <taxon>Actinopterygii</taxon>
        <taxon>Neopterygii</taxon>
        <taxon>Teleostei</taxon>
        <taxon>Neoteleostei</taxon>
        <taxon>Acanthomorphata</taxon>
        <taxon>Ovalentaria</taxon>
        <taxon>Atherinomorphae</taxon>
        <taxon>Beloniformes</taxon>
        <taxon>Adrianichthyidae</taxon>
        <taxon>Oryziinae</taxon>
        <taxon>Oryzias</taxon>
    </lineage>
</organism>
<dbReference type="InParanoid" id="A0A3B3HF43"/>
<dbReference type="STRING" id="8090.ENSORLP00000030427"/>
<dbReference type="GeneTree" id="ENSGT00990000203874"/>
<feature type="region of interest" description="Disordered" evidence="1">
    <location>
        <begin position="35"/>
        <end position="70"/>
    </location>
</feature>
<name>A0A3B3HF43_ORYLA</name>
<dbReference type="Bgee" id="ENSORLG00000030460">
    <property type="expression patterns" value="Expressed in bone element and 3 other cell types or tissues"/>
</dbReference>
<evidence type="ECO:0000313" key="3">
    <source>
        <dbReference type="Proteomes" id="UP000001038"/>
    </source>
</evidence>
<keyword evidence="3" id="KW-1185">Reference proteome</keyword>
<evidence type="ECO:0000256" key="1">
    <source>
        <dbReference type="SAM" id="MobiDB-lite"/>
    </source>
</evidence>
<dbReference type="AlphaFoldDB" id="A0A3B3HF43"/>
<proteinExistence type="predicted"/>
<sequence length="118" mass="13247">MHGHKQRRDGEKLVVTDAVAARLLGVADEGRLLVPPNAFGSNHQHQNAKDEDDREPDAPNSSRMPVYAADHGIKGSPVHLRLQVCQGTNMKTEITKIGNIRIQNYLKINKLFIYQIRL</sequence>
<accession>A0A3B3HF43</accession>
<dbReference type="Ensembl" id="ENSORLT00000047103.1">
    <property type="protein sequence ID" value="ENSORLP00000030427.1"/>
    <property type="gene ID" value="ENSORLG00000030460.1"/>
</dbReference>
<reference evidence="2" key="2">
    <citation type="submission" date="2025-08" db="UniProtKB">
        <authorList>
            <consortium name="Ensembl"/>
        </authorList>
    </citation>
    <scope>IDENTIFICATION</scope>
    <source>
        <strain evidence="2">Hd-rR</strain>
    </source>
</reference>
<reference evidence="2 3" key="1">
    <citation type="journal article" date="2007" name="Nature">
        <title>The medaka draft genome and insights into vertebrate genome evolution.</title>
        <authorList>
            <person name="Kasahara M."/>
            <person name="Naruse K."/>
            <person name="Sasaki S."/>
            <person name="Nakatani Y."/>
            <person name="Qu W."/>
            <person name="Ahsan B."/>
            <person name="Yamada T."/>
            <person name="Nagayasu Y."/>
            <person name="Doi K."/>
            <person name="Kasai Y."/>
            <person name="Jindo T."/>
            <person name="Kobayashi D."/>
            <person name="Shimada A."/>
            <person name="Toyoda A."/>
            <person name="Kuroki Y."/>
            <person name="Fujiyama A."/>
            <person name="Sasaki T."/>
            <person name="Shimizu A."/>
            <person name="Asakawa S."/>
            <person name="Shimizu N."/>
            <person name="Hashimoto S."/>
            <person name="Yang J."/>
            <person name="Lee Y."/>
            <person name="Matsushima K."/>
            <person name="Sugano S."/>
            <person name="Sakaizumi M."/>
            <person name="Narita T."/>
            <person name="Ohishi K."/>
            <person name="Haga S."/>
            <person name="Ohta F."/>
            <person name="Nomoto H."/>
            <person name="Nogata K."/>
            <person name="Morishita T."/>
            <person name="Endo T."/>
            <person name="Shin-I T."/>
            <person name="Takeda H."/>
            <person name="Morishita S."/>
            <person name="Kohara Y."/>
        </authorList>
    </citation>
    <scope>NUCLEOTIDE SEQUENCE [LARGE SCALE GENOMIC DNA]</scope>
    <source>
        <strain evidence="2 3">Hd-rR</strain>
    </source>
</reference>
<dbReference type="Proteomes" id="UP000001038">
    <property type="component" value="Chromosome 10"/>
</dbReference>